<dbReference type="InterPro" id="IPR020846">
    <property type="entry name" value="MFS_dom"/>
</dbReference>
<protein>
    <recommendedName>
        <fullName evidence="8">Multidrug efflux pump Tap</fullName>
    </recommendedName>
</protein>
<feature type="transmembrane region" description="Helical" evidence="9">
    <location>
        <begin position="361"/>
        <end position="384"/>
    </location>
</feature>
<feature type="transmembrane region" description="Helical" evidence="9">
    <location>
        <begin position="38"/>
        <end position="60"/>
    </location>
</feature>
<accession>A0ABV5CWN8</accession>
<dbReference type="Pfam" id="PF07690">
    <property type="entry name" value="MFS_1"/>
    <property type="match status" value="1"/>
</dbReference>
<evidence type="ECO:0000256" key="8">
    <source>
        <dbReference type="ARBA" id="ARBA00040914"/>
    </source>
</evidence>
<keyword evidence="5 9" id="KW-1133">Transmembrane helix</keyword>
<evidence type="ECO:0000256" key="9">
    <source>
        <dbReference type="SAM" id="Phobius"/>
    </source>
</evidence>
<dbReference type="SUPFAM" id="SSF103473">
    <property type="entry name" value="MFS general substrate transporter"/>
    <property type="match status" value="1"/>
</dbReference>
<keyword evidence="12" id="KW-1185">Reference proteome</keyword>
<keyword evidence="3" id="KW-1003">Cell membrane</keyword>
<feature type="transmembrane region" description="Helical" evidence="9">
    <location>
        <begin position="396"/>
        <end position="417"/>
    </location>
</feature>
<feature type="transmembrane region" description="Helical" evidence="9">
    <location>
        <begin position="141"/>
        <end position="160"/>
    </location>
</feature>
<feature type="domain" description="Major facilitator superfamily (MFS) profile" evidence="10">
    <location>
        <begin position="271"/>
        <end position="457"/>
    </location>
</feature>
<gene>
    <name evidence="11" type="ORF">AAFH96_25450</name>
</gene>
<feature type="transmembrane region" description="Helical" evidence="9">
    <location>
        <begin position="423"/>
        <end position="442"/>
    </location>
</feature>
<sequence>MKRIPVTFLASDFLSLFGNAIAGVALPLIVLQTTGSVLGAGIVAAATAIPAMLGGLLTGVVIDRINRRTASIATDLISAGAVAALPVVDLLVGLELGWFILFGILGSFGDVPGMTAREALLPAVVRHGGIAAERLIGVRESLGALAILVGPAAAGGLMVLFDGSTVLWITAATSLGAALVTLTLPRRVGELEAAPVPAPAAAGSAAVGAGSAAVGAGSAAVGVGSAAAGVGSAATAEPGGGDVGVGLRPEPVTGWAQLREGWRLLFRGSPFLLAVTLLNLVLATVLSALQGLVLPVHFTLLDQPGRLGLVLSSIALGTLVGGAAYAVAGSRGPRRAWLVAGFAASVVGVAVIGALPAAGLVFAGAFVVGGSMGMLSGLLGVLMLERIPDRMRGRILGTQNAILTGAAPLGIVLAAVVVEYAGLGTAAVALAAVWAVAAVAAVSSRALRNLDGVRESV</sequence>
<comment type="caution">
    <text evidence="11">The sequence shown here is derived from an EMBL/GenBank/DDBJ whole genome shotgun (WGS) entry which is preliminary data.</text>
</comment>
<evidence type="ECO:0000256" key="4">
    <source>
        <dbReference type="ARBA" id="ARBA00022692"/>
    </source>
</evidence>
<dbReference type="InterPro" id="IPR011701">
    <property type="entry name" value="MFS"/>
</dbReference>
<keyword evidence="4 9" id="KW-0812">Transmembrane</keyword>
<proteinExistence type="inferred from homology"/>
<comment type="similarity">
    <text evidence="7">Belongs to the major facilitator superfamily. Drug:H(+) antiporter-3 (DHA3) (TC 2.A.1.21) family.</text>
</comment>
<evidence type="ECO:0000256" key="7">
    <source>
        <dbReference type="ARBA" id="ARBA00038075"/>
    </source>
</evidence>
<evidence type="ECO:0000313" key="12">
    <source>
        <dbReference type="Proteomes" id="UP001582793"/>
    </source>
</evidence>
<evidence type="ECO:0000259" key="10">
    <source>
        <dbReference type="PROSITE" id="PS50850"/>
    </source>
</evidence>
<feature type="transmembrane region" description="Helical" evidence="9">
    <location>
        <begin position="166"/>
        <end position="184"/>
    </location>
</feature>
<feature type="transmembrane region" description="Helical" evidence="9">
    <location>
        <begin position="309"/>
        <end position="329"/>
    </location>
</feature>
<dbReference type="EMBL" id="JBCGDC010000091">
    <property type="protein sequence ID" value="MFB6396425.1"/>
    <property type="molecule type" value="Genomic_DNA"/>
</dbReference>
<evidence type="ECO:0000256" key="2">
    <source>
        <dbReference type="ARBA" id="ARBA00022448"/>
    </source>
</evidence>
<evidence type="ECO:0000313" key="11">
    <source>
        <dbReference type="EMBL" id="MFB6396425.1"/>
    </source>
</evidence>
<dbReference type="PANTHER" id="PTHR23513:SF9">
    <property type="entry name" value="ENTEROBACTIN EXPORTER ENTS"/>
    <property type="match status" value="1"/>
</dbReference>
<dbReference type="Proteomes" id="UP001582793">
    <property type="component" value="Unassembled WGS sequence"/>
</dbReference>
<dbReference type="RefSeq" id="WP_375735865.1">
    <property type="nucleotide sequence ID" value="NZ_JBCGDC010000091.1"/>
</dbReference>
<evidence type="ECO:0000256" key="6">
    <source>
        <dbReference type="ARBA" id="ARBA00023136"/>
    </source>
</evidence>
<keyword evidence="6 9" id="KW-0472">Membrane</keyword>
<comment type="subcellular location">
    <subcellularLocation>
        <location evidence="1">Cell inner membrane</location>
        <topology evidence="1">Multi-pass membrane protein</topology>
    </subcellularLocation>
</comment>
<organism evidence="11 12">
    <name type="scientific">Polymorphospora lycopeni</name>
    <dbReference type="NCBI Taxonomy" id="3140240"/>
    <lineage>
        <taxon>Bacteria</taxon>
        <taxon>Bacillati</taxon>
        <taxon>Actinomycetota</taxon>
        <taxon>Actinomycetes</taxon>
        <taxon>Micromonosporales</taxon>
        <taxon>Micromonosporaceae</taxon>
        <taxon>Polymorphospora</taxon>
    </lineage>
</organism>
<evidence type="ECO:0000256" key="1">
    <source>
        <dbReference type="ARBA" id="ARBA00004429"/>
    </source>
</evidence>
<keyword evidence="2" id="KW-0813">Transport</keyword>
<dbReference type="CDD" id="cd06173">
    <property type="entry name" value="MFS_MefA_like"/>
    <property type="match status" value="1"/>
</dbReference>
<name>A0ABV5CWN8_9ACTN</name>
<reference evidence="11 12" key="1">
    <citation type="submission" date="2024-04" db="EMBL/GenBank/DDBJ databases">
        <title>Polymorphospora sp. isolated from Baiyangdian Lake in Xiong'an New Area.</title>
        <authorList>
            <person name="Zhang X."/>
            <person name="Liu J."/>
        </authorList>
    </citation>
    <scope>NUCLEOTIDE SEQUENCE [LARGE SCALE GENOMIC DNA]</scope>
    <source>
        <strain evidence="11 12">2-325</strain>
    </source>
</reference>
<feature type="transmembrane region" description="Helical" evidence="9">
    <location>
        <begin position="271"/>
        <end position="289"/>
    </location>
</feature>
<dbReference type="PANTHER" id="PTHR23513">
    <property type="entry name" value="INTEGRAL MEMBRANE EFFLUX PROTEIN-RELATED"/>
    <property type="match status" value="1"/>
</dbReference>
<dbReference type="PROSITE" id="PS50850">
    <property type="entry name" value="MFS"/>
    <property type="match status" value="1"/>
</dbReference>
<dbReference type="Gene3D" id="1.20.1250.20">
    <property type="entry name" value="MFS general substrate transporter like domains"/>
    <property type="match status" value="2"/>
</dbReference>
<dbReference type="InterPro" id="IPR036259">
    <property type="entry name" value="MFS_trans_sf"/>
</dbReference>
<evidence type="ECO:0000256" key="5">
    <source>
        <dbReference type="ARBA" id="ARBA00022989"/>
    </source>
</evidence>
<feature type="transmembrane region" description="Helical" evidence="9">
    <location>
        <begin position="336"/>
        <end position="355"/>
    </location>
</feature>
<evidence type="ECO:0000256" key="3">
    <source>
        <dbReference type="ARBA" id="ARBA00022475"/>
    </source>
</evidence>